<evidence type="ECO:0000313" key="10">
    <source>
        <dbReference type="Proteomes" id="UP000250192"/>
    </source>
</evidence>
<evidence type="ECO:0000259" key="8">
    <source>
        <dbReference type="Pfam" id="PF01416"/>
    </source>
</evidence>
<dbReference type="EMBL" id="UAPR01000004">
    <property type="protein sequence ID" value="SPT55795.1"/>
    <property type="molecule type" value="Genomic_DNA"/>
</dbReference>
<accession>A0A2X0U695</accession>
<dbReference type="Gene3D" id="3.30.70.660">
    <property type="entry name" value="Pseudouridine synthase I, catalytic domain, C-terminal subdomain"/>
    <property type="match status" value="1"/>
</dbReference>
<name>A0A2X0U695_9ACTO</name>
<comment type="catalytic activity">
    <reaction evidence="4 7">
        <text>uridine(38/39/40) in tRNA = pseudouridine(38/39/40) in tRNA</text>
        <dbReference type="Rhea" id="RHEA:22376"/>
        <dbReference type="Rhea" id="RHEA-COMP:10085"/>
        <dbReference type="Rhea" id="RHEA-COMP:10087"/>
        <dbReference type="ChEBI" id="CHEBI:65314"/>
        <dbReference type="ChEBI" id="CHEBI:65315"/>
        <dbReference type="EC" id="5.4.99.12"/>
    </reaction>
</comment>
<evidence type="ECO:0000256" key="2">
    <source>
        <dbReference type="ARBA" id="ARBA00022694"/>
    </source>
</evidence>
<comment type="subunit">
    <text evidence="4">Homodimer.</text>
</comment>
<comment type="caution">
    <text evidence="4">Lacks conserved residue(s) required for the propagation of feature annotation.</text>
</comment>
<dbReference type="InterPro" id="IPR001406">
    <property type="entry name" value="PsdUridine_synth_TruA"/>
</dbReference>
<dbReference type="STRING" id="1660.APY09_00885"/>
<dbReference type="PANTHER" id="PTHR11142:SF0">
    <property type="entry name" value="TRNA PSEUDOURIDINE SYNTHASE-LIKE 1"/>
    <property type="match status" value="1"/>
</dbReference>
<comment type="function">
    <text evidence="4">Formation of pseudouridine at positions 38, 39 and 40 in the anticodon stem and loop of transfer RNAs.</text>
</comment>
<dbReference type="Proteomes" id="UP000250192">
    <property type="component" value="Unassembled WGS sequence"/>
</dbReference>
<dbReference type="EC" id="5.4.99.12" evidence="4"/>
<keyword evidence="10" id="KW-1185">Reference proteome</keyword>
<reference evidence="9 10" key="1">
    <citation type="submission" date="2018-06" db="EMBL/GenBank/DDBJ databases">
        <authorList>
            <consortium name="Pathogen Informatics"/>
            <person name="Doyle S."/>
        </authorList>
    </citation>
    <scope>NUCLEOTIDE SEQUENCE [LARGE SCALE GENOMIC DNA]</scope>
    <source>
        <strain evidence="9 10">NCTC9935</strain>
    </source>
</reference>
<dbReference type="AlphaFoldDB" id="A0A2X0U695"/>
<feature type="domain" description="Pseudouridine synthase I TruA alpha/beta" evidence="8">
    <location>
        <begin position="178"/>
        <end position="276"/>
    </location>
</feature>
<dbReference type="GO" id="GO:0031119">
    <property type="term" value="P:tRNA pseudouridine synthesis"/>
    <property type="evidence" value="ECO:0007669"/>
    <property type="project" value="UniProtKB-UniRule"/>
</dbReference>
<dbReference type="HAMAP" id="MF_00171">
    <property type="entry name" value="TruA"/>
    <property type="match status" value="1"/>
</dbReference>
<keyword evidence="2 4" id="KW-0819">tRNA processing</keyword>
<protein>
    <recommendedName>
        <fullName evidence="4">tRNA pseudouridine synthase A</fullName>
        <ecNumber evidence="4">5.4.99.12</ecNumber>
    </recommendedName>
    <alternativeName>
        <fullName evidence="4">tRNA pseudouridine(38-40) synthase</fullName>
    </alternativeName>
    <alternativeName>
        <fullName evidence="4">tRNA pseudouridylate synthase I</fullName>
    </alternativeName>
    <alternativeName>
        <fullName evidence="4">tRNA-uridine isomerase I</fullName>
    </alternativeName>
</protein>
<dbReference type="PIRSF" id="PIRSF001430">
    <property type="entry name" value="tRNA_psdUrid_synth"/>
    <property type="match status" value="1"/>
</dbReference>
<dbReference type="InterPro" id="IPR020095">
    <property type="entry name" value="PsdUridine_synth_TruA_C"/>
</dbReference>
<dbReference type="GO" id="GO:0160147">
    <property type="term" value="F:tRNA pseudouridine(38-40) synthase activity"/>
    <property type="evidence" value="ECO:0007669"/>
    <property type="project" value="UniProtKB-EC"/>
</dbReference>
<evidence type="ECO:0000256" key="4">
    <source>
        <dbReference type="HAMAP-Rule" id="MF_00171"/>
    </source>
</evidence>
<keyword evidence="3 4" id="KW-0413">Isomerase</keyword>
<evidence type="ECO:0000256" key="7">
    <source>
        <dbReference type="RuleBase" id="RU003792"/>
    </source>
</evidence>
<dbReference type="SUPFAM" id="SSF55120">
    <property type="entry name" value="Pseudouridine synthase"/>
    <property type="match status" value="1"/>
</dbReference>
<feature type="active site" description="Nucleophile" evidence="4 5">
    <location>
        <position position="52"/>
    </location>
</feature>
<evidence type="ECO:0000256" key="6">
    <source>
        <dbReference type="PIRSR" id="PIRSR001430-2"/>
    </source>
</evidence>
<dbReference type="InterPro" id="IPR020094">
    <property type="entry name" value="TruA/RsuA/RluB/E/F_N"/>
</dbReference>
<dbReference type="InterPro" id="IPR020103">
    <property type="entry name" value="PsdUridine_synth_cat_dom_sf"/>
</dbReference>
<feature type="binding site" evidence="4 6">
    <location>
        <position position="143"/>
    </location>
    <ligand>
        <name>substrate</name>
    </ligand>
</feature>
<comment type="similarity">
    <text evidence="1 4 7">Belongs to the tRNA pseudouridine synthase TruA family.</text>
</comment>
<gene>
    <name evidence="4 9" type="primary">truA</name>
    <name evidence="9" type="ORF">NCTC9935_01305</name>
</gene>
<dbReference type="PANTHER" id="PTHR11142">
    <property type="entry name" value="PSEUDOURIDYLATE SYNTHASE"/>
    <property type="match status" value="1"/>
</dbReference>
<dbReference type="Pfam" id="PF01416">
    <property type="entry name" value="PseudoU_synth_1"/>
    <property type="match status" value="1"/>
</dbReference>
<proteinExistence type="inferred from homology"/>
<dbReference type="GO" id="GO:0003723">
    <property type="term" value="F:RNA binding"/>
    <property type="evidence" value="ECO:0007669"/>
    <property type="project" value="InterPro"/>
</dbReference>
<dbReference type="InterPro" id="IPR020097">
    <property type="entry name" value="PsdUridine_synth_TruA_a/b_dom"/>
</dbReference>
<organism evidence="9 10">
    <name type="scientific">Schaalia odontolytica</name>
    <dbReference type="NCBI Taxonomy" id="1660"/>
    <lineage>
        <taxon>Bacteria</taxon>
        <taxon>Bacillati</taxon>
        <taxon>Actinomycetota</taxon>
        <taxon>Actinomycetes</taxon>
        <taxon>Actinomycetales</taxon>
        <taxon>Actinomycetaceae</taxon>
        <taxon>Schaalia</taxon>
    </lineage>
</organism>
<evidence type="ECO:0000256" key="1">
    <source>
        <dbReference type="ARBA" id="ARBA00009375"/>
    </source>
</evidence>
<dbReference type="CDD" id="cd02570">
    <property type="entry name" value="PseudoU_synth_EcTruA"/>
    <property type="match status" value="1"/>
</dbReference>
<sequence length="300" mass="32812">MRRLRLDLGYDGTDFRGWAAQPGLRTVQGEIEAALAMASREEMAATVAGRTDAGVHARHQVCHVDISETAWERLTPRGGESGDETTAATIVRRLNKILSGRYGERARGRDLPAARGTCDVRIYSAAVVDPSFDARFSALGRSYAYRVSDRPEPLGRWDRLWVDEPLDEAAMNEAGAGLLGEHDFLGYCRPREGATTIRTLRKLRAERDSDGTLVFRVEADAFCHSMVRSLVGALLLVGSGARDTDYPARILRARSRSEAAPIAPAHGLTLEGVDYPDPAEWGARARQARARRDACCSDGS</sequence>
<evidence type="ECO:0000313" key="9">
    <source>
        <dbReference type="EMBL" id="SPT55795.1"/>
    </source>
</evidence>
<evidence type="ECO:0000256" key="3">
    <source>
        <dbReference type="ARBA" id="ARBA00023235"/>
    </source>
</evidence>
<evidence type="ECO:0000256" key="5">
    <source>
        <dbReference type="PIRSR" id="PIRSR001430-1"/>
    </source>
</evidence>
<dbReference type="Gene3D" id="3.30.70.580">
    <property type="entry name" value="Pseudouridine synthase I, catalytic domain, N-terminal subdomain"/>
    <property type="match status" value="1"/>
</dbReference>